<accession>A0ABW5CKU8</accession>
<evidence type="ECO:0000313" key="1">
    <source>
        <dbReference type="EMBL" id="MFD2237844.1"/>
    </source>
</evidence>
<dbReference type="RefSeq" id="WP_209736313.1">
    <property type="nucleotide sequence ID" value="NZ_CP072611.1"/>
</dbReference>
<comment type="caution">
    <text evidence="1">The sequence shown here is derived from an EMBL/GenBank/DDBJ whole genome shotgun (WGS) entry which is preliminary data.</text>
</comment>
<evidence type="ECO:0000313" key="2">
    <source>
        <dbReference type="Proteomes" id="UP001597371"/>
    </source>
</evidence>
<sequence>MRIALPSSMAISPPQLEFGIPLVTSRNTHVDSDFRSFLLEYADSGVFERRSEEARIIRIVARHGLTGLTFAQREIWYARILSTVSKPMSEQIAISMIVRNGGRVPRRIDSASLTDDSHPFALAQDIDIDRELAGHDRSGTEPLVRIARALRAKSGLSDGPPLGSRSPQGD</sequence>
<dbReference type="EMBL" id="JBHUIJ010000012">
    <property type="protein sequence ID" value="MFD2237844.1"/>
    <property type="molecule type" value="Genomic_DNA"/>
</dbReference>
<organism evidence="1 2">
    <name type="scientific">Aureimonas populi</name>
    <dbReference type="NCBI Taxonomy" id="1701758"/>
    <lineage>
        <taxon>Bacteria</taxon>
        <taxon>Pseudomonadati</taxon>
        <taxon>Pseudomonadota</taxon>
        <taxon>Alphaproteobacteria</taxon>
        <taxon>Hyphomicrobiales</taxon>
        <taxon>Aurantimonadaceae</taxon>
        <taxon>Aureimonas</taxon>
    </lineage>
</organism>
<reference evidence="2" key="1">
    <citation type="journal article" date="2019" name="Int. J. Syst. Evol. Microbiol.">
        <title>The Global Catalogue of Microorganisms (GCM) 10K type strain sequencing project: providing services to taxonomists for standard genome sequencing and annotation.</title>
        <authorList>
            <consortium name="The Broad Institute Genomics Platform"/>
            <consortium name="The Broad Institute Genome Sequencing Center for Infectious Disease"/>
            <person name="Wu L."/>
            <person name="Ma J."/>
        </authorList>
    </citation>
    <scope>NUCLEOTIDE SEQUENCE [LARGE SCALE GENOMIC DNA]</scope>
    <source>
        <strain evidence="2">ZS-35-S2</strain>
    </source>
</reference>
<protein>
    <submittedName>
        <fullName evidence="1">Uncharacterized protein</fullName>
    </submittedName>
</protein>
<dbReference type="Proteomes" id="UP001597371">
    <property type="component" value="Unassembled WGS sequence"/>
</dbReference>
<keyword evidence="2" id="KW-1185">Reference proteome</keyword>
<name>A0ABW5CKU8_9HYPH</name>
<gene>
    <name evidence="1" type="ORF">ACFSKQ_10265</name>
</gene>
<proteinExistence type="predicted"/>